<evidence type="ECO:0000256" key="1">
    <source>
        <dbReference type="SAM" id="MobiDB-lite"/>
    </source>
</evidence>
<dbReference type="InterPro" id="IPR044824">
    <property type="entry name" value="MAIN-like"/>
</dbReference>
<feature type="region of interest" description="Disordered" evidence="1">
    <location>
        <begin position="263"/>
        <end position="334"/>
    </location>
</feature>
<gene>
    <name evidence="2" type="ORF">Ahy_B10g105814</name>
</gene>
<dbReference type="PANTHER" id="PTHR46033">
    <property type="entry name" value="PROTEIN MAIN-LIKE 2"/>
    <property type="match status" value="1"/>
</dbReference>
<keyword evidence="3" id="KW-1185">Reference proteome</keyword>
<feature type="compositionally biased region" description="Gly residues" evidence="1">
    <location>
        <begin position="302"/>
        <end position="313"/>
    </location>
</feature>
<protein>
    <recommendedName>
        <fullName evidence="4">Aminotransferase-like plant mobile domain-containing protein</fullName>
    </recommendedName>
</protein>
<dbReference type="PANTHER" id="PTHR46033:SF8">
    <property type="entry name" value="PROTEIN MAINTENANCE OF MERISTEMS-LIKE"/>
    <property type="match status" value="1"/>
</dbReference>
<evidence type="ECO:0000313" key="2">
    <source>
        <dbReference type="EMBL" id="RYQ86131.1"/>
    </source>
</evidence>
<dbReference type="AlphaFoldDB" id="A0A444X8Z1"/>
<accession>A0A444X8Z1</accession>
<name>A0A444X8Z1_ARAHY</name>
<organism evidence="2 3">
    <name type="scientific">Arachis hypogaea</name>
    <name type="common">Peanut</name>
    <dbReference type="NCBI Taxonomy" id="3818"/>
    <lineage>
        <taxon>Eukaryota</taxon>
        <taxon>Viridiplantae</taxon>
        <taxon>Streptophyta</taxon>
        <taxon>Embryophyta</taxon>
        <taxon>Tracheophyta</taxon>
        <taxon>Spermatophyta</taxon>
        <taxon>Magnoliopsida</taxon>
        <taxon>eudicotyledons</taxon>
        <taxon>Gunneridae</taxon>
        <taxon>Pentapetalae</taxon>
        <taxon>rosids</taxon>
        <taxon>fabids</taxon>
        <taxon>Fabales</taxon>
        <taxon>Fabaceae</taxon>
        <taxon>Papilionoideae</taxon>
        <taxon>50 kb inversion clade</taxon>
        <taxon>dalbergioids sensu lato</taxon>
        <taxon>Dalbergieae</taxon>
        <taxon>Pterocarpus clade</taxon>
        <taxon>Arachis</taxon>
    </lineage>
</organism>
<dbReference type="GO" id="GO:0010073">
    <property type="term" value="P:meristem maintenance"/>
    <property type="evidence" value="ECO:0007669"/>
    <property type="project" value="InterPro"/>
</dbReference>
<evidence type="ECO:0000313" key="3">
    <source>
        <dbReference type="Proteomes" id="UP000289738"/>
    </source>
</evidence>
<dbReference type="EMBL" id="SDMP01000020">
    <property type="protein sequence ID" value="RYQ86131.1"/>
    <property type="molecule type" value="Genomic_DNA"/>
</dbReference>
<evidence type="ECO:0008006" key="4">
    <source>
        <dbReference type="Google" id="ProtNLM"/>
    </source>
</evidence>
<reference evidence="2 3" key="1">
    <citation type="submission" date="2019-01" db="EMBL/GenBank/DDBJ databases">
        <title>Sequencing of cultivated peanut Arachis hypogaea provides insights into genome evolution and oil improvement.</title>
        <authorList>
            <person name="Chen X."/>
        </authorList>
    </citation>
    <scope>NUCLEOTIDE SEQUENCE [LARGE SCALE GENOMIC DNA]</scope>
    <source>
        <strain evidence="3">cv. Fuhuasheng</strain>
        <tissue evidence="2">Leaves</tissue>
    </source>
</reference>
<comment type="caution">
    <text evidence="2">The sequence shown here is derived from an EMBL/GenBank/DDBJ whole genome shotgun (WGS) entry which is preliminary data.</text>
</comment>
<sequence length="372" mass="41104">MENDPNHLYRLDGVAHIAGAIHEEPIDVLSARIVPYLQMNVAYQLGLSINSQYVSGCLTDFERHIEGGRPAWTWFEELLGDLPSVNCIAKFTVKYTSMQETFSELLQGTDDETIRGACVVWPIEISWSSYQPTLSDKGPRVAYWRLRIDLLQPKDESIYGFKLFIANFMWMPYSLLDVVQVVHPKILEPQHMTLWRTTTALIYFAVIEWHQVDRVLPQLGGVQHRPRAALDIDFFMSKDGRSEDWRFLSHELLLGNPRATAIPTEAMQRGDDGGEVGSGGSGRVYDGGNEGGYGGHDDRGDSGQGGSSRGGGRGHARRGEGQAARGEAGGQRDVYGCSDVYGGAEAGGDVVEREFGDYFVGVPTSNLAMHES</sequence>
<dbReference type="Proteomes" id="UP000289738">
    <property type="component" value="Chromosome B10"/>
</dbReference>
<proteinExistence type="predicted"/>